<evidence type="ECO:0000256" key="3">
    <source>
        <dbReference type="ARBA" id="ARBA00023034"/>
    </source>
</evidence>
<dbReference type="PROSITE" id="PS01186">
    <property type="entry name" value="EGF_2"/>
    <property type="match status" value="1"/>
</dbReference>
<feature type="compositionally biased region" description="Low complexity" evidence="6">
    <location>
        <begin position="881"/>
        <end position="891"/>
    </location>
</feature>
<dbReference type="PANTHER" id="PTHR11062:SF376">
    <property type="entry name" value="EXOSTOSIN FAMILY PROTEIN"/>
    <property type="match status" value="1"/>
</dbReference>
<dbReference type="InterPro" id="IPR004263">
    <property type="entry name" value="Exostosin"/>
</dbReference>
<dbReference type="InterPro" id="IPR040911">
    <property type="entry name" value="Exostosin_GT47"/>
</dbReference>
<feature type="compositionally biased region" description="Basic and acidic residues" evidence="6">
    <location>
        <begin position="732"/>
        <end position="744"/>
    </location>
</feature>
<evidence type="ECO:0000256" key="5">
    <source>
        <dbReference type="PROSITE-ProRule" id="PRU00076"/>
    </source>
</evidence>
<dbReference type="InterPro" id="IPR000742">
    <property type="entry name" value="EGF"/>
</dbReference>
<keyword evidence="7" id="KW-0732">Signal</keyword>
<dbReference type="PANTHER" id="PTHR11062">
    <property type="entry name" value="EXOSTOSIN HEPARAN SULFATE GLYCOSYLTRANSFERASE -RELATED"/>
    <property type="match status" value="1"/>
</dbReference>
<evidence type="ECO:0000256" key="1">
    <source>
        <dbReference type="ARBA" id="ARBA00004323"/>
    </source>
</evidence>
<gene>
    <name evidence="9" type="ORF">HYH03_007364</name>
</gene>
<keyword evidence="10" id="KW-1185">Reference proteome</keyword>
<name>A0A835YBQ3_9CHLO</name>
<keyword evidence="3" id="KW-0333">Golgi apparatus</keyword>
<keyword evidence="5" id="KW-0245">EGF-like domain</keyword>
<keyword evidence="4 5" id="KW-1015">Disulfide bond</keyword>
<sequence>MLPALFALLLLFTGEVKSQFGPWRVLRENDDVAEPSGDGFAGDGQALTPPAPIEKLIKKKAGVLIYEDIFRYWRRAYTLWKHSEFEAYSDEYKARLKARDLRFDARPDGDEALLDVYYFLRNRTKIPTAPGWTPERDRCAPGCSQAGTCHQELGRCDCPRGRQGRTCTEPLQTTCGMYCQEPSCYRVLREWCLNECNGRGTCVGSYCHCWPGYFGADCSLSIDYEGTDGPPNRTVILQGLGYRPNPRGPKFYVYELPPQLASWGLWLDRPINTMLWERLTSLRLRTADPEEADYFFIPGCGRACNKWNPIPKRIAYIKEHYLQYWERRGGRDHLMTQTGDWGRCELQGLAPVAADLDKLTLLTHWGIAADRTGQFPFKERFSACHRPDQDIVIPVLCRDVYEQLEWNYWHPRWRGRPPEKKYLASFAGSVCSWGSDREPPCPKPHYSFGVREALWRQLRGRPGFAFEQRVNNMGLFMAESEFCVAPTGAGYGKRNVASTSAGCMPLVISDHVAQPFEPFVDWNEFGLWIPEGAINDTEAILRELTPEHKAEKMAKLTCMSRRLAYTTVFGGLYDGDDGRSDAVAALLTILGARARHPGLADWALMDADPELAAFFACPLPGDQPPAASALNGSQAAAVTPPSSTHPTPPPAPLAAQHMRIPDAPDGAAYPRRTVTTLEWLRARNAAVQAAEGQQGRQQARAGKRCGAKRKGVAAGDAAPSREGVARGAGTAGHEHQGAVQDRGRASRAAAAKATGKGTAAARAASREVPGRMAAGVLRARRWLAEGEEALAAVQPASELAAGDDAGEDYDGQTEEDHAKQQAADEGEEEAGKGKGRVEAVEEQHNEDGSSAGAGTGAGDLNGDLEEDYSDGDANGEEEQDAAGAEGPAAGAGAEGQGQAPGGEAAEAKAGGVTPTQAGTSSAKAGAHEQDGGAAAAAAAEQEDEAEGAAAAQAAAAEAVGSEEDCGGAQGGQAPPADLPPSRPELCLYFPHSVVHRAHEEGHDKALAAAMSMAGQAVHLHHRYCSPHNSYRPGSFLPGGSATCPPMGPILKCAVLW</sequence>
<dbReference type="InterPro" id="IPR013111">
    <property type="entry name" value="EGF_extracell"/>
</dbReference>
<feature type="compositionally biased region" description="Polar residues" evidence="6">
    <location>
        <begin position="913"/>
        <end position="922"/>
    </location>
</feature>
<dbReference type="AlphaFoldDB" id="A0A835YBQ3"/>
<dbReference type="Pfam" id="PF03016">
    <property type="entry name" value="Exostosin_GT47"/>
    <property type="match status" value="1"/>
</dbReference>
<feature type="compositionally biased region" description="Low complexity" evidence="6">
    <location>
        <begin position="626"/>
        <end position="645"/>
    </location>
</feature>
<evidence type="ECO:0000256" key="4">
    <source>
        <dbReference type="ARBA" id="ARBA00023157"/>
    </source>
</evidence>
<dbReference type="Proteomes" id="UP000612055">
    <property type="component" value="Unassembled WGS sequence"/>
</dbReference>
<evidence type="ECO:0000256" key="6">
    <source>
        <dbReference type="SAM" id="MobiDB-lite"/>
    </source>
</evidence>
<dbReference type="PROSITE" id="PS00022">
    <property type="entry name" value="EGF_1"/>
    <property type="match status" value="2"/>
</dbReference>
<comment type="subcellular location">
    <subcellularLocation>
        <location evidence="1">Golgi apparatus membrane</location>
        <topology evidence="1">Single-pass type II membrane protein</topology>
    </subcellularLocation>
</comment>
<dbReference type="OrthoDB" id="522284at2759"/>
<feature type="compositionally biased region" description="Acidic residues" evidence="6">
    <location>
        <begin position="804"/>
        <end position="813"/>
    </location>
</feature>
<dbReference type="GO" id="GO:0016757">
    <property type="term" value="F:glycosyltransferase activity"/>
    <property type="evidence" value="ECO:0007669"/>
    <property type="project" value="InterPro"/>
</dbReference>
<feature type="compositionally biased region" description="Acidic residues" evidence="6">
    <location>
        <begin position="862"/>
        <end position="880"/>
    </location>
</feature>
<dbReference type="Pfam" id="PF07974">
    <property type="entry name" value="EGF_2"/>
    <property type="match status" value="1"/>
</dbReference>
<reference evidence="9" key="1">
    <citation type="journal article" date="2020" name="bioRxiv">
        <title>Comparative genomics of Chlamydomonas.</title>
        <authorList>
            <person name="Craig R.J."/>
            <person name="Hasan A.R."/>
            <person name="Ness R.W."/>
            <person name="Keightley P.D."/>
        </authorList>
    </citation>
    <scope>NUCLEOTIDE SEQUENCE</scope>
    <source>
        <strain evidence="9">CCAP 11/70</strain>
    </source>
</reference>
<feature type="region of interest" description="Disordered" evidence="6">
    <location>
        <begin position="794"/>
        <end position="979"/>
    </location>
</feature>
<accession>A0A835YBQ3</accession>
<proteinExistence type="inferred from homology"/>
<dbReference type="CDD" id="cd00054">
    <property type="entry name" value="EGF_CA"/>
    <property type="match status" value="1"/>
</dbReference>
<feature type="signal peptide" evidence="7">
    <location>
        <begin position="1"/>
        <end position="18"/>
    </location>
</feature>
<dbReference type="Gene3D" id="2.10.25.10">
    <property type="entry name" value="Laminin"/>
    <property type="match status" value="1"/>
</dbReference>
<evidence type="ECO:0000313" key="9">
    <source>
        <dbReference type="EMBL" id="KAG2494599.1"/>
    </source>
</evidence>
<feature type="compositionally biased region" description="Low complexity" evidence="6">
    <location>
        <begin position="947"/>
        <end position="959"/>
    </location>
</feature>
<feature type="compositionally biased region" description="Basic and acidic residues" evidence="6">
    <location>
        <begin position="829"/>
        <end position="847"/>
    </location>
</feature>
<feature type="region of interest" description="Disordered" evidence="6">
    <location>
        <begin position="625"/>
        <end position="654"/>
    </location>
</feature>
<comment type="caution">
    <text evidence="5">Lacks conserved residue(s) required for the propagation of feature annotation.</text>
</comment>
<feature type="region of interest" description="Disordered" evidence="6">
    <location>
        <begin position="688"/>
        <end position="745"/>
    </location>
</feature>
<dbReference type="PROSITE" id="PS50026">
    <property type="entry name" value="EGF_3"/>
    <property type="match status" value="1"/>
</dbReference>
<feature type="domain" description="EGF-like" evidence="8">
    <location>
        <begin position="135"/>
        <end position="168"/>
    </location>
</feature>
<feature type="disulfide bond" evidence="5">
    <location>
        <begin position="158"/>
        <end position="167"/>
    </location>
</feature>
<feature type="disulfide bond" evidence="5">
    <location>
        <begin position="139"/>
        <end position="149"/>
    </location>
</feature>
<feature type="compositionally biased region" description="Low complexity" evidence="6">
    <location>
        <begin position="688"/>
        <end position="700"/>
    </location>
</feature>
<evidence type="ECO:0000256" key="2">
    <source>
        <dbReference type="ARBA" id="ARBA00010271"/>
    </source>
</evidence>
<evidence type="ECO:0000256" key="7">
    <source>
        <dbReference type="SAM" id="SignalP"/>
    </source>
</evidence>
<organism evidence="9 10">
    <name type="scientific">Edaphochlamys debaryana</name>
    <dbReference type="NCBI Taxonomy" id="47281"/>
    <lineage>
        <taxon>Eukaryota</taxon>
        <taxon>Viridiplantae</taxon>
        <taxon>Chlorophyta</taxon>
        <taxon>core chlorophytes</taxon>
        <taxon>Chlorophyceae</taxon>
        <taxon>CS clade</taxon>
        <taxon>Chlamydomonadales</taxon>
        <taxon>Chlamydomonadales incertae sedis</taxon>
        <taxon>Edaphochlamys</taxon>
    </lineage>
</organism>
<protein>
    <recommendedName>
        <fullName evidence="8">EGF-like domain-containing protein</fullName>
    </recommendedName>
</protein>
<dbReference type="GO" id="GO:0000139">
    <property type="term" value="C:Golgi membrane"/>
    <property type="evidence" value="ECO:0007669"/>
    <property type="project" value="UniProtKB-SubCell"/>
</dbReference>
<feature type="chain" id="PRO_5032683807" description="EGF-like domain-containing protein" evidence="7">
    <location>
        <begin position="19"/>
        <end position="1056"/>
    </location>
</feature>
<evidence type="ECO:0000259" key="8">
    <source>
        <dbReference type="PROSITE" id="PS50026"/>
    </source>
</evidence>
<feature type="compositionally biased region" description="Basic residues" evidence="6">
    <location>
        <begin position="701"/>
        <end position="711"/>
    </location>
</feature>
<comment type="similarity">
    <text evidence="2">Belongs to the glycosyltransferase 47 family.</text>
</comment>
<evidence type="ECO:0000313" key="10">
    <source>
        <dbReference type="Proteomes" id="UP000612055"/>
    </source>
</evidence>
<feature type="compositionally biased region" description="Low complexity" evidence="6">
    <location>
        <begin position="901"/>
        <end position="911"/>
    </location>
</feature>
<comment type="caution">
    <text evidence="9">The sequence shown here is derived from an EMBL/GenBank/DDBJ whole genome shotgun (WGS) entry which is preliminary data.</text>
</comment>
<dbReference type="EMBL" id="JAEHOE010000030">
    <property type="protein sequence ID" value="KAG2494599.1"/>
    <property type="molecule type" value="Genomic_DNA"/>
</dbReference>